<reference evidence="3" key="3">
    <citation type="journal article" date="2011" name="PLoS ONE">
        <title>Genome sequence of a mesophilic hydrogenotrophic methanogen Methanocella paludicola, the first cultivated representative of the order Methanocellales.</title>
        <authorList>
            <person name="Sakai S."/>
            <person name="Takaki Y."/>
            <person name="Shimamura S."/>
            <person name="Sekine M."/>
            <person name="Tajima T."/>
            <person name="Kosugi H."/>
            <person name="Ichikawa N."/>
            <person name="Tasumi E."/>
            <person name="Hiraki A.T."/>
            <person name="Shimizu A."/>
            <person name="Kato Y."/>
            <person name="Nishiko R."/>
            <person name="Mori K."/>
            <person name="Fujita N."/>
            <person name="Imachi H."/>
            <person name="Takai K."/>
        </authorList>
    </citation>
    <scope>NUCLEOTIDE SEQUENCE [LARGE SCALE GENOMIC DNA]</scope>
    <source>
        <strain evidence="3">DSM 17711 / JCM 13418 / NBRC 101707 / SANAE</strain>
    </source>
</reference>
<sequence length="226" mass="23688">MYLSGRDYLLLELGGSCMVRYNLFPVVAVILLYFSCPSALAADSGIGGIGLYGFPMNIVPVGAGAAATAGQGYTYNNIGYELPDFASTYGFTAFESSPILTGTTGYFGPDLGGIDLGVSFGLTQADHDASKTAFSKDLMYQADLENTFIAFPGIGVGSLGVLFPTISNEKSSIKYAESIKFEFTTESDKFQMAGFGYPLGLGLGYTSATVASSPGASLVNSPYYFA</sequence>
<dbReference type="InParanoid" id="D1YZ98"/>
<proteinExistence type="predicted"/>
<keyword evidence="3" id="KW-1185">Reference proteome</keyword>
<name>D1YZ98_METPS</name>
<dbReference type="KEGG" id="mpd:MCP_1698"/>
<dbReference type="Proteomes" id="UP000001882">
    <property type="component" value="Chromosome"/>
</dbReference>
<protein>
    <submittedName>
        <fullName evidence="2">Uncharacterized protein</fullName>
    </submittedName>
</protein>
<evidence type="ECO:0000313" key="3">
    <source>
        <dbReference type="Proteomes" id="UP000001882"/>
    </source>
</evidence>
<dbReference type="EMBL" id="AP011532">
    <property type="protein sequence ID" value="BAI61770.1"/>
    <property type="molecule type" value="Genomic_DNA"/>
</dbReference>
<keyword evidence="1" id="KW-1133">Transmembrane helix</keyword>
<evidence type="ECO:0000313" key="2">
    <source>
        <dbReference type="EMBL" id="BAI61770.1"/>
    </source>
</evidence>
<organism evidence="2 3">
    <name type="scientific">Methanocella paludicola (strain DSM 17711 / JCM 13418 / NBRC 101707 / SANAE)</name>
    <dbReference type="NCBI Taxonomy" id="304371"/>
    <lineage>
        <taxon>Archaea</taxon>
        <taxon>Methanobacteriati</taxon>
        <taxon>Methanobacteriota</taxon>
        <taxon>Stenosarchaea group</taxon>
        <taxon>Methanomicrobia</taxon>
        <taxon>Methanocellales</taxon>
        <taxon>Methanocellaceae</taxon>
        <taxon>Methanocella</taxon>
    </lineage>
</organism>
<reference evidence="2 3" key="2">
    <citation type="journal article" date="2008" name="Int. J. Syst. Evol. Microbiol.">
        <title>Methanocella paludicola gen. nov., sp. nov., a methane-producing archaeon, the first isolate of the lineage 'Rice Cluster I', and proposal of the new archaeal order Methanocellales ord. nov.</title>
        <authorList>
            <person name="Sakai S."/>
            <person name="Imachi H."/>
            <person name="Hanada S."/>
            <person name="Ohashi A."/>
            <person name="Harada H."/>
            <person name="Kamagata Y."/>
        </authorList>
    </citation>
    <scope>NUCLEOTIDE SEQUENCE [LARGE SCALE GENOMIC DNA]</scope>
    <source>
        <strain evidence="3">DSM 17711 / JCM 13418 / NBRC 101707 / SANAE</strain>
    </source>
</reference>
<dbReference type="PATRIC" id="fig|304371.9.peg.1733"/>
<evidence type="ECO:0000256" key="1">
    <source>
        <dbReference type="SAM" id="Phobius"/>
    </source>
</evidence>
<reference evidence="2 3" key="1">
    <citation type="journal article" date="2007" name="Appl. Environ. Microbiol.">
        <title>Isolation of key methanogens for global methane emission from rice paddy fields: a novel isolate affiliated with the clone cluster rice cluster I.</title>
        <authorList>
            <person name="Sakai S."/>
            <person name="Imachi H."/>
            <person name="Sekiguchi Y."/>
            <person name="Ohashi A."/>
            <person name="Harada H."/>
            <person name="Kamagata Y."/>
        </authorList>
    </citation>
    <scope>NUCLEOTIDE SEQUENCE [LARGE SCALE GENOMIC DNA]</scope>
    <source>
        <strain evidence="3">DSM 17711 / JCM 13418 / NBRC 101707 / SANAE</strain>
    </source>
</reference>
<dbReference type="eggNOG" id="arCOG11121">
    <property type="taxonomic scope" value="Archaea"/>
</dbReference>
<feature type="transmembrane region" description="Helical" evidence="1">
    <location>
        <begin position="21"/>
        <end position="42"/>
    </location>
</feature>
<keyword evidence="1" id="KW-0812">Transmembrane</keyword>
<gene>
    <name evidence="2" type="ordered locus">MCP_1698</name>
</gene>
<dbReference type="AlphaFoldDB" id="D1YZ98"/>
<accession>D1YZ98</accession>
<keyword evidence="1" id="KW-0472">Membrane</keyword>